<organism evidence="7 8">
    <name type="scientific">Streptomyces prasinosporus</name>
    <dbReference type="NCBI Taxonomy" id="68256"/>
    <lineage>
        <taxon>Bacteria</taxon>
        <taxon>Bacillati</taxon>
        <taxon>Actinomycetota</taxon>
        <taxon>Actinomycetes</taxon>
        <taxon>Kitasatosporales</taxon>
        <taxon>Streptomycetaceae</taxon>
        <taxon>Streptomyces</taxon>
        <taxon>Streptomyces albogriseolus group</taxon>
    </lineage>
</organism>
<feature type="domain" description="CMP/dCMP-type deaminase" evidence="6">
    <location>
        <begin position="146"/>
        <end position="268"/>
    </location>
</feature>
<evidence type="ECO:0000313" key="7">
    <source>
        <dbReference type="EMBL" id="GAA3496743.1"/>
    </source>
</evidence>
<keyword evidence="2" id="KW-0479">Metal-binding</keyword>
<dbReference type="PANTHER" id="PTHR11644">
    <property type="entry name" value="CYTIDINE DEAMINASE"/>
    <property type="match status" value="1"/>
</dbReference>
<dbReference type="Pfam" id="PF00383">
    <property type="entry name" value="dCMP_cyt_deam_1"/>
    <property type="match status" value="1"/>
</dbReference>
<gene>
    <name evidence="7" type="ORF">GCM10019016_038440</name>
</gene>
<evidence type="ECO:0000256" key="2">
    <source>
        <dbReference type="ARBA" id="ARBA00022723"/>
    </source>
</evidence>
<feature type="compositionally biased region" description="Low complexity" evidence="5">
    <location>
        <begin position="100"/>
        <end position="114"/>
    </location>
</feature>
<feature type="compositionally biased region" description="Basic and acidic residues" evidence="5">
    <location>
        <begin position="129"/>
        <end position="138"/>
    </location>
</feature>
<feature type="region of interest" description="Disordered" evidence="5">
    <location>
        <begin position="100"/>
        <end position="143"/>
    </location>
</feature>
<evidence type="ECO:0000256" key="3">
    <source>
        <dbReference type="ARBA" id="ARBA00022801"/>
    </source>
</evidence>
<comment type="similarity">
    <text evidence="1">Belongs to the cytidine and deoxycytidylate deaminase family.</text>
</comment>
<dbReference type="EMBL" id="BAAAXF010000025">
    <property type="protein sequence ID" value="GAA3496743.1"/>
    <property type="molecule type" value="Genomic_DNA"/>
</dbReference>
<dbReference type="InterPro" id="IPR050202">
    <property type="entry name" value="Cyt/Deoxycyt_deaminase"/>
</dbReference>
<sequence>MTLAVTADQPVLLWGEPGIGKPAGLEQLAVGLGLPRETVVAGVHEPSDFAGLPIVGDDPAPTGVPVAPPDWAVRLERAGHGLLFLDELSSAPRPCRRRCCGASSNAGSAASGPGRPRRTATPALGGDGADPHLTKAEKMTPQTPPVDHELVRAAAHVARTRCRGDNHTMAAAARARDGRIVTAVNAYHFTGGPCAELVLIGAAAAQGAYELDTIVAVGDRDRGVVPPCGRCRQVLLDYFPGLGVVVGEGDRLRTVPVADLLPESYVWADHQLDAGETPPSGTS</sequence>
<protein>
    <recommendedName>
        <fullName evidence="6">CMP/dCMP-type deaminase domain-containing protein</fullName>
    </recommendedName>
</protein>
<dbReference type="PROSITE" id="PS51747">
    <property type="entry name" value="CYT_DCMP_DEAMINASES_2"/>
    <property type="match status" value="1"/>
</dbReference>
<evidence type="ECO:0000313" key="8">
    <source>
        <dbReference type="Proteomes" id="UP001501455"/>
    </source>
</evidence>
<dbReference type="InterPro" id="IPR002125">
    <property type="entry name" value="CMP_dCMP_dom"/>
</dbReference>
<keyword evidence="8" id="KW-1185">Reference proteome</keyword>
<keyword evidence="4" id="KW-0862">Zinc</keyword>
<dbReference type="Proteomes" id="UP001501455">
    <property type="component" value="Unassembled WGS sequence"/>
</dbReference>
<dbReference type="Gene3D" id="3.40.140.10">
    <property type="entry name" value="Cytidine Deaminase, domain 2"/>
    <property type="match status" value="1"/>
</dbReference>
<dbReference type="InterPro" id="IPR016193">
    <property type="entry name" value="Cytidine_deaminase-like"/>
</dbReference>
<dbReference type="SUPFAM" id="SSF53927">
    <property type="entry name" value="Cytidine deaminase-like"/>
    <property type="match status" value="1"/>
</dbReference>
<comment type="caution">
    <text evidence="7">The sequence shown here is derived from an EMBL/GenBank/DDBJ whole genome shotgun (WGS) entry which is preliminary data.</text>
</comment>
<dbReference type="CDD" id="cd01283">
    <property type="entry name" value="cytidine_deaminase"/>
    <property type="match status" value="1"/>
</dbReference>
<evidence type="ECO:0000256" key="4">
    <source>
        <dbReference type="ARBA" id="ARBA00022833"/>
    </source>
</evidence>
<accession>A0ABP6TN94</accession>
<dbReference type="InterPro" id="IPR016192">
    <property type="entry name" value="APOBEC/CMP_deaminase_Zn-bd"/>
</dbReference>
<proteinExistence type="inferred from homology"/>
<evidence type="ECO:0000259" key="6">
    <source>
        <dbReference type="PROSITE" id="PS51747"/>
    </source>
</evidence>
<evidence type="ECO:0000256" key="5">
    <source>
        <dbReference type="SAM" id="MobiDB-lite"/>
    </source>
</evidence>
<dbReference type="PANTHER" id="PTHR11644:SF2">
    <property type="entry name" value="CYTIDINE DEAMINASE"/>
    <property type="match status" value="1"/>
</dbReference>
<keyword evidence="3" id="KW-0378">Hydrolase</keyword>
<reference evidence="8" key="1">
    <citation type="journal article" date="2019" name="Int. J. Syst. Evol. Microbiol.">
        <title>The Global Catalogue of Microorganisms (GCM) 10K type strain sequencing project: providing services to taxonomists for standard genome sequencing and annotation.</title>
        <authorList>
            <consortium name="The Broad Institute Genomics Platform"/>
            <consortium name="The Broad Institute Genome Sequencing Center for Infectious Disease"/>
            <person name="Wu L."/>
            <person name="Ma J."/>
        </authorList>
    </citation>
    <scope>NUCLEOTIDE SEQUENCE [LARGE SCALE GENOMIC DNA]</scope>
    <source>
        <strain evidence="8">JCM 4816</strain>
    </source>
</reference>
<dbReference type="PROSITE" id="PS00903">
    <property type="entry name" value="CYT_DCMP_DEAMINASES_1"/>
    <property type="match status" value="1"/>
</dbReference>
<evidence type="ECO:0000256" key="1">
    <source>
        <dbReference type="ARBA" id="ARBA00006576"/>
    </source>
</evidence>
<dbReference type="InterPro" id="IPR027417">
    <property type="entry name" value="P-loop_NTPase"/>
</dbReference>
<dbReference type="Gene3D" id="3.40.50.300">
    <property type="entry name" value="P-loop containing nucleotide triphosphate hydrolases"/>
    <property type="match status" value="1"/>
</dbReference>
<name>A0ABP6TN94_9ACTN</name>